<evidence type="ECO:0000259" key="1">
    <source>
        <dbReference type="Pfam" id="PF01498"/>
    </source>
</evidence>
<organism evidence="2 3">
    <name type="scientific">Araneus ventricosus</name>
    <name type="common">Orbweaver spider</name>
    <name type="synonym">Epeira ventricosa</name>
    <dbReference type="NCBI Taxonomy" id="182803"/>
    <lineage>
        <taxon>Eukaryota</taxon>
        <taxon>Metazoa</taxon>
        <taxon>Ecdysozoa</taxon>
        <taxon>Arthropoda</taxon>
        <taxon>Chelicerata</taxon>
        <taxon>Arachnida</taxon>
        <taxon>Araneae</taxon>
        <taxon>Araneomorphae</taxon>
        <taxon>Entelegynae</taxon>
        <taxon>Araneoidea</taxon>
        <taxon>Araneidae</taxon>
        <taxon>Araneus</taxon>
    </lineage>
</organism>
<sequence length="105" mass="12105">MFNTGHRGITVRTMRRELKGMELNNCRPTRKPLVSAINHKKRLQFAKQHKDWTVEQWGNVMWSDELRIGLFQNDGLNGVRKETHETMDLSCIVPTVQANGGSIMI</sequence>
<keyword evidence="3" id="KW-1185">Reference proteome</keyword>
<dbReference type="Pfam" id="PF01498">
    <property type="entry name" value="HTH_Tnp_Tc3_2"/>
    <property type="match status" value="1"/>
</dbReference>
<protein>
    <recommendedName>
        <fullName evidence="1">Transposase Tc1-like domain-containing protein</fullName>
    </recommendedName>
</protein>
<dbReference type="InterPro" id="IPR002492">
    <property type="entry name" value="Transposase_Tc1-like"/>
</dbReference>
<evidence type="ECO:0000313" key="3">
    <source>
        <dbReference type="Proteomes" id="UP000499080"/>
    </source>
</evidence>
<dbReference type="AlphaFoldDB" id="A0A4Y2R794"/>
<feature type="domain" description="Transposase Tc1-like" evidence="1">
    <location>
        <begin position="9"/>
        <end position="51"/>
    </location>
</feature>
<proteinExistence type="predicted"/>
<dbReference type="OrthoDB" id="9996331at2759"/>
<dbReference type="Proteomes" id="UP000499080">
    <property type="component" value="Unassembled WGS sequence"/>
</dbReference>
<reference evidence="2 3" key="1">
    <citation type="journal article" date="2019" name="Sci. Rep.">
        <title>Orb-weaving spider Araneus ventricosus genome elucidates the spidroin gene catalogue.</title>
        <authorList>
            <person name="Kono N."/>
            <person name="Nakamura H."/>
            <person name="Ohtoshi R."/>
            <person name="Moran D.A.P."/>
            <person name="Shinohara A."/>
            <person name="Yoshida Y."/>
            <person name="Fujiwara M."/>
            <person name="Mori M."/>
            <person name="Tomita M."/>
            <person name="Arakawa K."/>
        </authorList>
    </citation>
    <scope>NUCLEOTIDE SEQUENCE [LARGE SCALE GENOMIC DNA]</scope>
</reference>
<name>A0A4Y2R794_ARAVE</name>
<dbReference type="GO" id="GO:0003677">
    <property type="term" value="F:DNA binding"/>
    <property type="evidence" value="ECO:0007669"/>
    <property type="project" value="InterPro"/>
</dbReference>
<dbReference type="GO" id="GO:0006313">
    <property type="term" value="P:DNA transposition"/>
    <property type="evidence" value="ECO:0007669"/>
    <property type="project" value="InterPro"/>
</dbReference>
<dbReference type="Gene3D" id="3.30.420.10">
    <property type="entry name" value="Ribonuclease H-like superfamily/Ribonuclease H"/>
    <property type="match status" value="1"/>
</dbReference>
<dbReference type="GO" id="GO:0015074">
    <property type="term" value="P:DNA integration"/>
    <property type="evidence" value="ECO:0007669"/>
    <property type="project" value="InterPro"/>
</dbReference>
<accession>A0A4Y2R794</accession>
<gene>
    <name evidence="2" type="ORF">AVEN_57845_1</name>
</gene>
<evidence type="ECO:0000313" key="2">
    <source>
        <dbReference type="EMBL" id="GBN71350.1"/>
    </source>
</evidence>
<comment type="caution">
    <text evidence="2">The sequence shown here is derived from an EMBL/GenBank/DDBJ whole genome shotgun (WGS) entry which is preliminary data.</text>
</comment>
<dbReference type="EMBL" id="BGPR01015973">
    <property type="protein sequence ID" value="GBN71350.1"/>
    <property type="molecule type" value="Genomic_DNA"/>
</dbReference>
<dbReference type="InterPro" id="IPR036397">
    <property type="entry name" value="RNaseH_sf"/>
</dbReference>